<dbReference type="PANTHER" id="PTHR34861:SF10">
    <property type="entry name" value="CYCLASE"/>
    <property type="match status" value="1"/>
</dbReference>
<evidence type="ECO:0000313" key="2">
    <source>
        <dbReference type="EMBL" id="PCD38537.1"/>
    </source>
</evidence>
<proteinExistence type="inferred from homology"/>
<organism evidence="2 3">
    <name type="scientific">Fusarium oxysporum f. sp. radicis-cucumerinum</name>
    <dbReference type="NCBI Taxonomy" id="327505"/>
    <lineage>
        <taxon>Eukaryota</taxon>
        <taxon>Fungi</taxon>
        <taxon>Dikarya</taxon>
        <taxon>Ascomycota</taxon>
        <taxon>Pezizomycotina</taxon>
        <taxon>Sordariomycetes</taxon>
        <taxon>Hypocreomycetidae</taxon>
        <taxon>Hypocreales</taxon>
        <taxon>Nectriaceae</taxon>
        <taxon>Fusarium</taxon>
        <taxon>Fusarium oxysporum species complex</taxon>
    </lineage>
</organism>
<sequence length="341" mass="37961">MEYPSVPDFDSLPPVKGIRKGCAWGVFDKDGKKDYLGCLNFLTPSVVQEAYREAYDGFSVSLNWPMGALFKPGFHRKGLKHKVLSKDCPGGHHGFDDEVEFNTQCSSQWDSLVHYQHQKTQTSYNGFKPTVKSLEQPSANKEESCQLPTLDHWHGRGGLVGRGVLLDYRAYSQAMGVGFSCFDDKRITVEELEKTAKHQGTVLKHGDILIIRTGFTEDISSINTPEAQVEALATHRAVGVDGNEQTARWFWNKRFSAVASDAIAFEALPPLREDGSEGEIHELVLHQYFLSLFGLHIGELWDLRELSAKCKELGRYSFLLTSVPLNVPGSVGSPPNALALF</sequence>
<reference evidence="2 3" key="1">
    <citation type="journal article" date="2016" name="Environ. Microbiol.">
        <title>Effector profiles distinguish formae speciales of Fusarium oxysporum.</title>
        <authorList>
            <person name="van Dam P."/>
            <person name="Fokkens L."/>
            <person name="Schmidt S.M."/>
            <person name="Linmans J.H."/>
            <person name="Kistler H.C."/>
            <person name="Ma L.J."/>
            <person name="Rep M."/>
        </authorList>
    </citation>
    <scope>NUCLEOTIDE SEQUENCE [LARGE SCALE GENOMIC DNA]</scope>
    <source>
        <strain evidence="2 3">Forc016</strain>
    </source>
</reference>
<evidence type="ECO:0000256" key="1">
    <source>
        <dbReference type="ARBA" id="ARBA00007865"/>
    </source>
</evidence>
<dbReference type="Proteomes" id="UP000219602">
    <property type="component" value="Chromosome 5"/>
</dbReference>
<dbReference type="InterPro" id="IPR037175">
    <property type="entry name" value="KFase_sf"/>
</dbReference>
<name>A0A2H3H744_FUSOX</name>
<gene>
    <name evidence="2" type="ORF">AU210_007009</name>
</gene>
<evidence type="ECO:0000313" key="3">
    <source>
        <dbReference type="Proteomes" id="UP000219602"/>
    </source>
</evidence>
<dbReference type="GO" id="GO:0004061">
    <property type="term" value="F:arylformamidase activity"/>
    <property type="evidence" value="ECO:0007669"/>
    <property type="project" value="InterPro"/>
</dbReference>
<evidence type="ECO:0008006" key="4">
    <source>
        <dbReference type="Google" id="ProtNLM"/>
    </source>
</evidence>
<dbReference type="SUPFAM" id="SSF102198">
    <property type="entry name" value="Putative cyclase"/>
    <property type="match status" value="1"/>
</dbReference>
<protein>
    <recommendedName>
        <fullName evidence="4">Cyclase</fullName>
    </recommendedName>
</protein>
<dbReference type="GO" id="GO:0019441">
    <property type="term" value="P:L-tryptophan catabolic process to kynurenine"/>
    <property type="evidence" value="ECO:0007669"/>
    <property type="project" value="InterPro"/>
</dbReference>
<reference evidence="2 3" key="2">
    <citation type="journal article" date="2017" name="Sci. Rep.">
        <title>A mobile pathogenicity chromosome in Fusarium oxysporum for infection of multiple cucurbit species.</title>
        <authorList>
            <person name="van Dam P."/>
            <person name="Fokkens L."/>
            <person name="Ayukawa Y."/>
            <person name="van der Gragt M."/>
            <person name="Ter Horst A."/>
            <person name="Brankovics B."/>
            <person name="Houterman P.M."/>
            <person name="Arie T."/>
            <person name="Rep M."/>
        </authorList>
    </citation>
    <scope>NUCLEOTIDE SEQUENCE [LARGE SCALE GENOMIC DNA]</scope>
    <source>
        <strain evidence="2 3">Forc016</strain>
    </source>
</reference>
<dbReference type="Gene3D" id="3.50.30.50">
    <property type="entry name" value="Putative cyclase"/>
    <property type="match status" value="1"/>
</dbReference>
<dbReference type="AlphaFoldDB" id="A0A2H3H744"/>
<comment type="similarity">
    <text evidence="1">Belongs to the Cyclase 1 superfamily.</text>
</comment>
<accession>A0A2H3H744</accession>
<dbReference type="Pfam" id="PF04199">
    <property type="entry name" value="Cyclase"/>
    <property type="match status" value="1"/>
</dbReference>
<dbReference type="PANTHER" id="PTHR34861">
    <property type="match status" value="1"/>
</dbReference>
<comment type="caution">
    <text evidence="2">The sequence shown here is derived from an EMBL/GenBank/DDBJ whole genome shotgun (WGS) entry which is preliminary data.</text>
</comment>
<dbReference type="EMBL" id="MABQ02000004">
    <property type="protein sequence ID" value="PCD38537.1"/>
    <property type="molecule type" value="Genomic_DNA"/>
</dbReference>
<dbReference type="InterPro" id="IPR007325">
    <property type="entry name" value="KFase/CYL"/>
</dbReference>